<gene>
    <name evidence="2" type="ORF">TanjilG_13407</name>
</gene>
<evidence type="ECO:0000256" key="1">
    <source>
        <dbReference type="SAM" id="MobiDB-lite"/>
    </source>
</evidence>
<feature type="region of interest" description="Disordered" evidence="1">
    <location>
        <begin position="78"/>
        <end position="115"/>
    </location>
</feature>
<keyword evidence="3" id="KW-1185">Reference proteome</keyword>
<sequence>MVIACTASRASSDFNQPRVNASAVKDVAATGELPAPLAVAKSVEADNATGFGSGFGSPGDAEAREAVEVAGGVMAEAVEGAAEEEDVEEEEGGETDEEEEEGGEEEHDDWFEEKGEKVGVWFGMRIAMNGRRRRHD</sequence>
<evidence type="ECO:0000313" key="2">
    <source>
        <dbReference type="EMBL" id="OIW18655.1"/>
    </source>
</evidence>
<dbReference type="EMBL" id="CM007361">
    <property type="protein sequence ID" value="OIW18655.1"/>
    <property type="molecule type" value="Genomic_DNA"/>
</dbReference>
<evidence type="ECO:0000313" key="3">
    <source>
        <dbReference type="Proteomes" id="UP000188354"/>
    </source>
</evidence>
<dbReference type="Proteomes" id="UP000188354">
    <property type="component" value="Chromosome LG01"/>
</dbReference>
<reference evidence="2 3" key="1">
    <citation type="journal article" date="2017" name="Plant Biotechnol. J.">
        <title>A comprehensive draft genome sequence for lupin (Lupinus angustifolius), an emerging health food: insights into plant-microbe interactions and legume evolution.</title>
        <authorList>
            <person name="Hane J.K."/>
            <person name="Ming Y."/>
            <person name="Kamphuis L.G."/>
            <person name="Nelson M.N."/>
            <person name="Garg G."/>
            <person name="Atkins C.A."/>
            <person name="Bayer P.E."/>
            <person name="Bravo A."/>
            <person name="Bringans S."/>
            <person name="Cannon S."/>
            <person name="Edwards D."/>
            <person name="Foley R."/>
            <person name="Gao L.L."/>
            <person name="Harrison M.J."/>
            <person name="Huang W."/>
            <person name="Hurgobin B."/>
            <person name="Li S."/>
            <person name="Liu C.W."/>
            <person name="McGrath A."/>
            <person name="Morahan G."/>
            <person name="Murray J."/>
            <person name="Weller J."/>
            <person name="Jian J."/>
            <person name="Singh K.B."/>
        </authorList>
    </citation>
    <scope>NUCLEOTIDE SEQUENCE [LARGE SCALE GENOMIC DNA]</scope>
    <source>
        <strain evidence="3">cv. Tanjil</strain>
        <tissue evidence="2">Whole plant</tissue>
    </source>
</reference>
<feature type="compositionally biased region" description="Acidic residues" evidence="1">
    <location>
        <begin position="81"/>
        <end position="111"/>
    </location>
</feature>
<organism evidence="2 3">
    <name type="scientific">Lupinus angustifolius</name>
    <name type="common">Narrow-leaved blue lupine</name>
    <dbReference type="NCBI Taxonomy" id="3871"/>
    <lineage>
        <taxon>Eukaryota</taxon>
        <taxon>Viridiplantae</taxon>
        <taxon>Streptophyta</taxon>
        <taxon>Embryophyta</taxon>
        <taxon>Tracheophyta</taxon>
        <taxon>Spermatophyta</taxon>
        <taxon>Magnoliopsida</taxon>
        <taxon>eudicotyledons</taxon>
        <taxon>Gunneridae</taxon>
        <taxon>Pentapetalae</taxon>
        <taxon>rosids</taxon>
        <taxon>fabids</taxon>
        <taxon>Fabales</taxon>
        <taxon>Fabaceae</taxon>
        <taxon>Papilionoideae</taxon>
        <taxon>50 kb inversion clade</taxon>
        <taxon>genistoids sensu lato</taxon>
        <taxon>core genistoids</taxon>
        <taxon>Genisteae</taxon>
        <taxon>Lupinus</taxon>
    </lineage>
</organism>
<accession>A0A4P1RV66</accession>
<name>A0A4P1RV66_LUPAN</name>
<dbReference type="Gramene" id="OIW18655">
    <property type="protein sequence ID" value="OIW18655"/>
    <property type="gene ID" value="TanjilG_13407"/>
</dbReference>
<dbReference type="AlphaFoldDB" id="A0A4P1RV66"/>
<protein>
    <submittedName>
        <fullName evidence="2">Uncharacterized protein</fullName>
    </submittedName>
</protein>
<proteinExistence type="predicted"/>